<proteinExistence type="predicted"/>
<organism evidence="1 2">
    <name type="scientific">Mesorhizobium newzealandense</name>
    <dbReference type="NCBI Taxonomy" id="1300302"/>
    <lineage>
        <taxon>Bacteria</taxon>
        <taxon>Pseudomonadati</taxon>
        <taxon>Pseudomonadota</taxon>
        <taxon>Alphaproteobacteria</taxon>
        <taxon>Hyphomicrobiales</taxon>
        <taxon>Phyllobacteriaceae</taxon>
        <taxon>Mesorhizobium</taxon>
    </lineage>
</organism>
<gene>
    <name evidence="1" type="ORF">ACFSOZ_16270</name>
</gene>
<dbReference type="RefSeq" id="WP_379099957.1">
    <property type="nucleotide sequence ID" value="NZ_JBHUGZ010000011.1"/>
</dbReference>
<evidence type="ECO:0000313" key="1">
    <source>
        <dbReference type="EMBL" id="MFD1984207.1"/>
    </source>
</evidence>
<sequence>MLGMTRKPTPEPTDIDRLRDRMVLPQSANLLKLAEQIVTKLRADQRSAKERLTPLYDDLRQNSVSTTKDRIAEVEAELKAIEKPLQDAFVERDRRRQQFGEKARQDLGPVINEFSDAVNAKLDELDELFRLALGLHVAATISGIEMPRIIESSQTLAAHIHSMRRVLRGGF</sequence>
<protein>
    <recommendedName>
        <fullName evidence="3">Chemotaxis protein</fullName>
    </recommendedName>
</protein>
<dbReference type="Proteomes" id="UP001597405">
    <property type="component" value="Unassembled WGS sequence"/>
</dbReference>
<comment type="caution">
    <text evidence="1">The sequence shown here is derived from an EMBL/GenBank/DDBJ whole genome shotgun (WGS) entry which is preliminary data.</text>
</comment>
<dbReference type="Gene3D" id="1.20.120.20">
    <property type="entry name" value="Apolipoprotein"/>
    <property type="match status" value="1"/>
</dbReference>
<name>A0ABW4UCA8_9HYPH</name>
<evidence type="ECO:0008006" key="3">
    <source>
        <dbReference type="Google" id="ProtNLM"/>
    </source>
</evidence>
<dbReference type="SUPFAM" id="SSF47162">
    <property type="entry name" value="Apolipoprotein"/>
    <property type="match status" value="1"/>
</dbReference>
<reference evidence="2" key="1">
    <citation type="journal article" date="2019" name="Int. J. Syst. Evol. Microbiol.">
        <title>The Global Catalogue of Microorganisms (GCM) 10K type strain sequencing project: providing services to taxonomists for standard genome sequencing and annotation.</title>
        <authorList>
            <consortium name="The Broad Institute Genomics Platform"/>
            <consortium name="The Broad Institute Genome Sequencing Center for Infectious Disease"/>
            <person name="Wu L."/>
            <person name="Ma J."/>
        </authorList>
    </citation>
    <scope>NUCLEOTIDE SEQUENCE [LARGE SCALE GENOMIC DNA]</scope>
    <source>
        <strain evidence="2">CGMCC 1.16225</strain>
    </source>
</reference>
<accession>A0ABW4UCA8</accession>
<dbReference type="EMBL" id="JBHUGZ010000011">
    <property type="protein sequence ID" value="MFD1984207.1"/>
    <property type="molecule type" value="Genomic_DNA"/>
</dbReference>
<keyword evidence="2" id="KW-1185">Reference proteome</keyword>
<evidence type="ECO:0000313" key="2">
    <source>
        <dbReference type="Proteomes" id="UP001597405"/>
    </source>
</evidence>